<dbReference type="KEGG" id="bze:COCCADRAFT_10595"/>
<sequence length="49" mass="5354">MNGGRHQPDALTHSIAVTHSRLPGWTTTALPTLDTYREPSLVKVVDISI</sequence>
<dbReference type="AlphaFoldDB" id="W6XV25"/>
<evidence type="ECO:0000313" key="1">
    <source>
        <dbReference type="EMBL" id="EUC26629.1"/>
    </source>
</evidence>
<name>W6XV25_COCC2</name>
<reference evidence="1 2" key="1">
    <citation type="journal article" date="2013" name="PLoS Genet.">
        <title>Comparative genome structure, secondary metabolite, and effector coding capacity across Cochliobolus pathogens.</title>
        <authorList>
            <person name="Condon B.J."/>
            <person name="Leng Y."/>
            <person name="Wu D."/>
            <person name="Bushley K.E."/>
            <person name="Ohm R.A."/>
            <person name="Otillar R."/>
            <person name="Martin J."/>
            <person name="Schackwitz W."/>
            <person name="Grimwood J."/>
            <person name="MohdZainudin N."/>
            <person name="Xue C."/>
            <person name="Wang R."/>
            <person name="Manning V.A."/>
            <person name="Dhillon B."/>
            <person name="Tu Z.J."/>
            <person name="Steffenson B.J."/>
            <person name="Salamov A."/>
            <person name="Sun H."/>
            <person name="Lowry S."/>
            <person name="LaButti K."/>
            <person name="Han J."/>
            <person name="Copeland A."/>
            <person name="Lindquist E."/>
            <person name="Barry K."/>
            <person name="Schmutz J."/>
            <person name="Baker S.E."/>
            <person name="Ciuffetti L.M."/>
            <person name="Grigoriev I.V."/>
            <person name="Zhong S."/>
            <person name="Turgeon B.G."/>
        </authorList>
    </citation>
    <scope>NUCLEOTIDE SEQUENCE [LARGE SCALE GENOMIC DNA]</scope>
    <source>
        <strain evidence="1 2">26-R-13</strain>
    </source>
</reference>
<dbReference type="HOGENOM" id="CLU_3142811_0_0_1"/>
<evidence type="ECO:0000313" key="2">
    <source>
        <dbReference type="Proteomes" id="UP000053841"/>
    </source>
</evidence>
<gene>
    <name evidence="1" type="ORF">COCCADRAFT_10595</name>
</gene>
<dbReference type="EMBL" id="KI965296">
    <property type="protein sequence ID" value="EUC26629.1"/>
    <property type="molecule type" value="Genomic_DNA"/>
</dbReference>
<keyword evidence="2" id="KW-1185">Reference proteome</keyword>
<dbReference type="RefSeq" id="XP_007719066.1">
    <property type="nucleotide sequence ID" value="XM_007720876.1"/>
</dbReference>
<protein>
    <submittedName>
        <fullName evidence="1">Uncharacterized protein</fullName>
    </submittedName>
</protein>
<organism evidence="1 2">
    <name type="scientific">Cochliobolus carbonum (strain 26-R-13)</name>
    <name type="common">Maize leaf spot fungus</name>
    <name type="synonym">Bipolaris zeicola</name>
    <dbReference type="NCBI Taxonomy" id="930089"/>
    <lineage>
        <taxon>Eukaryota</taxon>
        <taxon>Fungi</taxon>
        <taxon>Dikarya</taxon>
        <taxon>Ascomycota</taxon>
        <taxon>Pezizomycotina</taxon>
        <taxon>Dothideomycetes</taxon>
        <taxon>Pleosporomycetidae</taxon>
        <taxon>Pleosporales</taxon>
        <taxon>Pleosporineae</taxon>
        <taxon>Pleosporaceae</taxon>
        <taxon>Bipolaris</taxon>
    </lineage>
</organism>
<proteinExistence type="predicted"/>
<accession>W6XV25</accession>
<dbReference type="Proteomes" id="UP000053841">
    <property type="component" value="Unassembled WGS sequence"/>
</dbReference>
<dbReference type="GeneID" id="19143308"/>